<organism evidence="1 2">
    <name type="scientific">Pisolithus tinctorius Marx 270</name>
    <dbReference type="NCBI Taxonomy" id="870435"/>
    <lineage>
        <taxon>Eukaryota</taxon>
        <taxon>Fungi</taxon>
        <taxon>Dikarya</taxon>
        <taxon>Basidiomycota</taxon>
        <taxon>Agaricomycotina</taxon>
        <taxon>Agaricomycetes</taxon>
        <taxon>Agaricomycetidae</taxon>
        <taxon>Boletales</taxon>
        <taxon>Sclerodermatineae</taxon>
        <taxon>Pisolithaceae</taxon>
        <taxon>Pisolithus</taxon>
    </lineage>
</organism>
<dbReference type="Gene3D" id="3.20.20.140">
    <property type="entry name" value="Metal-dependent hydrolases"/>
    <property type="match status" value="1"/>
</dbReference>
<dbReference type="OrthoDB" id="413993at2759"/>
<dbReference type="PANTHER" id="PTHR47345">
    <property type="entry name" value="CUT9-INTERACTING PROTEIN SCN1"/>
    <property type="match status" value="1"/>
</dbReference>
<gene>
    <name evidence="1" type="ORF">M404DRAFT_133711</name>
</gene>
<dbReference type="InterPro" id="IPR053044">
    <property type="entry name" value="Metallo-hydrolase/TatD-type"/>
</dbReference>
<proteinExistence type="predicted"/>
<evidence type="ECO:0008006" key="3">
    <source>
        <dbReference type="Google" id="ProtNLM"/>
    </source>
</evidence>
<dbReference type="Proteomes" id="UP000054217">
    <property type="component" value="Unassembled WGS sequence"/>
</dbReference>
<reference evidence="2" key="2">
    <citation type="submission" date="2015-01" db="EMBL/GenBank/DDBJ databases">
        <title>Evolutionary Origins and Diversification of the Mycorrhizal Mutualists.</title>
        <authorList>
            <consortium name="DOE Joint Genome Institute"/>
            <consortium name="Mycorrhizal Genomics Consortium"/>
            <person name="Kohler A."/>
            <person name="Kuo A."/>
            <person name="Nagy L.G."/>
            <person name="Floudas D."/>
            <person name="Copeland A."/>
            <person name="Barry K.W."/>
            <person name="Cichocki N."/>
            <person name="Veneault-Fourrey C."/>
            <person name="LaButti K."/>
            <person name="Lindquist E.A."/>
            <person name="Lipzen A."/>
            <person name="Lundell T."/>
            <person name="Morin E."/>
            <person name="Murat C."/>
            <person name="Riley R."/>
            <person name="Ohm R."/>
            <person name="Sun H."/>
            <person name="Tunlid A."/>
            <person name="Henrissat B."/>
            <person name="Grigoriev I.V."/>
            <person name="Hibbett D.S."/>
            <person name="Martin F."/>
        </authorList>
    </citation>
    <scope>NUCLEOTIDE SEQUENCE [LARGE SCALE GENOMIC DNA]</scope>
    <source>
        <strain evidence="2">Marx 270</strain>
    </source>
</reference>
<name>A0A0C3PK13_PISTI</name>
<dbReference type="EMBL" id="KN831957">
    <property type="protein sequence ID" value="KIO08539.1"/>
    <property type="molecule type" value="Genomic_DNA"/>
</dbReference>
<dbReference type="HOGENOM" id="CLU_031506_3_2_1"/>
<sequence>MPSPCVLQHVVDVHCHPTDSPVTPAAMDQLPITICAMSSRPSDQSLVRDLALRYPEKVVPCFGHHPWFSHWISLKPRVSREEHYRRLFSPSNEREDTFRTMLSCLPDPVLLEDVVLTLRQNFEAFPRAMLGEVGIDRAARIPVDHSASIVKLTPFTVPLEHQLAILEAQMDVAVELGRNISLHSVKSHQATLDLLNRMHDKYKASWLHINIDFHSCGVSVETWKAIEASFPSRKRHRNVFMSLSTAINGRSPNHRALIAACSPHRILVESDYHAIEECTRRTWDMVLTVAEVKGWSVEMTWVDDDIREEEWGVVRHLENNWHEFRLRNHAAPQSAR</sequence>
<dbReference type="InterPro" id="IPR001130">
    <property type="entry name" value="TatD-like"/>
</dbReference>
<dbReference type="InterPro" id="IPR032466">
    <property type="entry name" value="Metal_Hydrolase"/>
</dbReference>
<dbReference type="GO" id="GO:0016788">
    <property type="term" value="F:hydrolase activity, acting on ester bonds"/>
    <property type="evidence" value="ECO:0007669"/>
    <property type="project" value="InterPro"/>
</dbReference>
<reference evidence="1 2" key="1">
    <citation type="submission" date="2014-04" db="EMBL/GenBank/DDBJ databases">
        <authorList>
            <consortium name="DOE Joint Genome Institute"/>
            <person name="Kuo A."/>
            <person name="Kohler A."/>
            <person name="Costa M.D."/>
            <person name="Nagy L.G."/>
            <person name="Floudas D."/>
            <person name="Copeland A."/>
            <person name="Barry K.W."/>
            <person name="Cichocki N."/>
            <person name="Veneault-Fourrey C."/>
            <person name="LaButti K."/>
            <person name="Lindquist E.A."/>
            <person name="Lipzen A."/>
            <person name="Lundell T."/>
            <person name="Morin E."/>
            <person name="Murat C."/>
            <person name="Sun H."/>
            <person name="Tunlid A."/>
            <person name="Henrissat B."/>
            <person name="Grigoriev I.V."/>
            <person name="Hibbett D.S."/>
            <person name="Martin F."/>
            <person name="Nordberg H.P."/>
            <person name="Cantor M.N."/>
            <person name="Hua S.X."/>
        </authorList>
    </citation>
    <scope>NUCLEOTIDE SEQUENCE [LARGE SCALE GENOMIC DNA]</scope>
    <source>
        <strain evidence="1 2">Marx 270</strain>
    </source>
</reference>
<accession>A0A0C3PK13</accession>
<keyword evidence="2" id="KW-1185">Reference proteome</keyword>
<protein>
    <recommendedName>
        <fullName evidence="3">TatD DNase family Scn1</fullName>
    </recommendedName>
</protein>
<dbReference type="PANTHER" id="PTHR47345:SF1">
    <property type="entry name" value="CUT9-INTERACTING PROTEIN SCN1"/>
    <property type="match status" value="1"/>
</dbReference>
<evidence type="ECO:0000313" key="2">
    <source>
        <dbReference type="Proteomes" id="UP000054217"/>
    </source>
</evidence>
<dbReference type="InParanoid" id="A0A0C3PK13"/>
<evidence type="ECO:0000313" key="1">
    <source>
        <dbReference type="EMBL" id="KIO08539.1"/>
    </source>
</evidence>
<dbReference type="SUPFAM" id="SSF51556">
    <property type="entry name" value="Metallo-dependent hydrolases"/>
    <property type="match status" value="1"/>
</dbReference>
<dbReference type="FunCoup" id="A0A0C3PK13">
    <property type="interactions" value="15"/>
</dbReference>
<dbReference type="Pfam" id="PF01026">
    <property type="entry name" value="TatD_DNase"/>
    <property type="match status" value="1"/>
</dbReference>
<dbReference type="AlphaFoldDB" id="A0A0C3PK13"/>